<evidence type="ECO:0000259" key="1">
    <source>
        <dbReference type="Pfam" id="PF06985"/>
    </source>
</evidence>
<dbReference type="InterPro" id="IPR010730">
    <property type="entry name" value="HET"/>
</dbReference>
<comment type="caution">
    <text evidence="2">The sequence shown here is derived from an EMBL/GenBank/DDBJ whole genome shotgun (WGS) entry which is preliminary data.</text>
</comment>
<protein>
    <recommendedName>
        <fullName evidence="1">Heterokaryon incompatibility domain-containing protein</fullName>
    </recommendedName>
</protein>
<feature type="domain" description="Heterokaryon incompatibility" evidence="1">
    <location>
        <begin position="64"/>
        <end position="248"/>
    </location>
</feature>
<evidence type="ECO:0000313" key="3">
    <source>
        <dbReference type="Proteomes" id="UP000829685"/>
    </source>
</evidence>
<proteinExistence type="predicted"/>
<accession>A0A9Q0AV34</accession>
<keyword evidence="3" id="KW-1185">Reference proteome</keyword>
<organism evidence="2 3">
    <name type="scientific">Neoarthrinium moseri</name>
    <dbReference type="NCBI Taxonomy" id="1658444"/>
    <lineage>
        <taxon>Eukaryota</taxon>
        <taxon>Fungi</taxon>
        <taxon>Dikarya</taxon>
        <taxon>Ascomycota</taxon>
        <taxon>Pezizomycotina</taxon>
        <taxon>Sordariomycetes</taxon>
        <taxon>Xylariomycetidae</taxon>
        <taxon>Amphisphaeriales</taxon>
        <taxon>Apiosporaceae</taxon>
        <taxon>Neoarthrinium</taxon>
    </lineage>
</organism>
<sequence>MGSFWSRPETVPRTPYEYLDPLPKGKIRLLEVQGRLSSGWLSFFQNGRLIYKLITVDLHDSPPFIAISYMWGSPKHTDTILIGDAHVLPVTASAHECLDILSDAKHLWIDAICINQTNHVEKSQNVGMMGEIYSQAIEVVGILGRTTALSGSYSSNILDRASLHLRGVDRFMRRKEASQRDSSLTNPHRRHEQTRLISERSYPEESILSRFFAESSSAQFVLHQLETHSTALKILRHPYWRRVWIIQELALAKKVTVYHHGVFLRWEQLLSMLNSLEELDKELYNSRPREDWEQGRVESMAVSVENFLAGYQYLIEDRTQLDSVFESRYRRSYLRMLQLVMQIDQLRWSPKHSLKDILIGTTYSQATNPRDKVFALLGLVSPEHATSTSRAPMIMPNYDKSKEEIYTETTLALIKAGDYTTHLLAGGIGWDEEERSMPSWMVNWARPPQIFVDSDTHHGKDRLDKYWAGLGNKPDETEDSTFTIIDPDRILGKFIRLDKIVFLGPQITPESNRWLLDCWGAIDHFVPKGYPYRTPSFPPIEKHEVVWRVLLDVPAVGRPRKVNCYDRACEVETDAFASGFVESNGEQHLCRDLVDSAFREWADLGPPTKPRYHGLRDSFRDALSRSQSNGSRLAISDKGYLGTVPPYSAVGDEIMVHIGCPLPVVLRKAPEQGLDLGFPHIYRRLVGKAHFLGMMRAEWTGGKSVDEIMDAFASRVHKVVLI</sequence>
<dbReference type="AlphaFoldDB" id="A0A9Q0AV34"/>
<evidence type="ECO:0000313" key="2">
    <source>
        <dbReference type="EMBL" id="KAI1881808.1"/>
    </source>
</evidence>
<reference evidence="2" key="1">
    <citation type="submission" date="2021-03" db="EMBL/GenBank/DDBJ databases">
        <title>Revisited historic fungal species revealed as producer of novel bioactive compounds through whole genome sequencing and comparative genomics.</title>
        <authorList>
            <person name="Vignolle G.A."/>
            <person name="Hochenegger N."/>
            <person name="Mach R.L."/>
            <person name="Mach-Aigner A.R."/>
            <person name="Javad Rahimi M."/>
            <person name="Salim K.A."/>
            <person name="Chan C.M."/>
            <person name="Lim L.B.L."/>
            <person name="Cai F."/>
            <person name="Druzhinina I.S."/>
            <person name="U'Ren J.M."/>
            <person name="Derntl C."/>
        </authorList>
    </citation>
    <scope>NUCLEOTIDE SEQUENCE</scope>
    <source>
        <strain evidence="2">TUCIM 5799</strain>
    </source>
</reference>
<name>A0A9Q0AV34_9PEZI</name>
<dbReference type="PANTHER" id="PTHR24148:SF73">
    <property type="entry name" value="HET DOMAIN PROTEIN (AFU_ORTHOLOGUE AFUA_8G01020)"/>
    <property type="match status" value="1"/>
</dbReference>
<dbReference type="InterPro" id="IPR052895">
    <property type="entry name" value="HetReg/Transcr_Mod"/>
</dbReference>
<dbReference type="PANTHER" id="PTHR24148">
    <property type="entry name" value="ANKYRIN REPEAT DOMAIN-CONTAINING PROTEIN 39 HOMOLOG-RELATED"/>
    <property type="match status" value="1"/>
</dbReference>
<gene>
    <name evidence="2" type="ORF">JX265_000634</name>
</gene>
<dbReference type="Proteomes" id="UP000829685">
    <property type="component" value="Unassembled WGS sequence"/>
</dbReference>
<dbReference type="EMBL" id="JAFIMR010000001">
    <property type="protein sequence ID" value="KAI1881808.1"/>
    <property type="molecule type" value="Genomic_DNA"/>
</dbReference>
<dbReference type="Pfam" id="PF06985">
    <property type="entry name" value="HET"/>
    <property type="match status" value="1"/>
</dbReference>